<evidence type="ECO:0000313" key="8">
    <source>
        <dbReference type="Proteomes" id="UP000076989"/>
    </source>
</evidence>
<keyword evidence="4" id="KW-0378">Hydrolase</keyword>
<dbReference type="Proteomes" id="UP000076882">
    <property type="component" value="Unassembled WGS sequence"/>
</dbReference>
<dbReference type="InterPro" id="IPR013317">
    <property type="entry name" value="DnaA_dom"/>
</dbReference>
<dbReference type="Pfam" id="PF07319">
    <property type="entry name" value="DnaI_N"/>
    <property type="match status" value="1"/>
</dbReference>
<evidence type="ECO:0000313" key="10">
    <source>
        <dbReference type="Proteomes" id="UP000595466"/>
    </source>
</evidence>
<keyword evidence="4" id="KW-0547">Nucleotide-binding</keyword>
<evidence type="ECO:0000313" key="3">
    <source>
        <dbReference type="EMBL" id="KZU07134.1"/>
    </source>
</evidence>
<dbReference type="InterPro" id="IPR009928">
    <property type="entry name" value="DnaI_N"/>
</dbReference>
<dbReference type="CDD" id="cd00009">
    <property type="entry name" value="AAA"/>
    <property type="match status" value="1"/>
</dbReference>
<evidence type="ECO:0000313" key="6">
    <source>
        <dbReference type="EMBL" id="QQM59874.1"/>
    </source>
</evidence>
<evidence type="ECO:0000313" key="7">
    <source>
        <dbReference type="Proteomes" id="UP000076882"/>
    </source>
</evidence>
<reference evidence="7 8" key="1">
    <citation type="submission" date="2016-03" db="EMBL/GenBank/DDBJ databases">
        <title>Comparative genomics of 54 Lactobacillus plantarum strains reveals genomic uncoupling from niche constraints.</title>
        <authorList>
            <person name="Martino M.E."/>
        </authorList>
    </citation>
    <scope>NUCLEOTIDE SEQUENCE [LARGE SCALE GENOMIC DNA]</scope>
    <source>
        <strain evidence="4 7">19.1</strain>
        <strain evidence="3 8">Nizo2260</strain>
    </source>
</reference>
<dbReference type="PANTHER" id="PTHR30050">
    <property type="entry name" value="CHROMOSOMAL REPLICATION INITIATOR PROTEIN DNAA"/>
    <property type="match status" value="1"/>
</dbReference>
<reference evidence="5 9" key="2">
    <citation type="submission" date="2016-08" db="EMBL/GenBank/DDBJ databases">
        <title>Genome sequencing of Lactobacillus plantarum JSA22, isolated from fermented soybean paste.</title>
        <authorList>
            <person name="Choi H.S."/>
        </authorList>
    </citation>
    <scope>NUCLEOTIDE SEQUENCE [LARGE SCALE GENOMIC DNA]</scope>
    <source>
        <strain evidence="5 9">JSA22</strain>
    </source>
</reference>
<dbReference type="Proteomes" id="UP000076989">
    <property type="component" value="Unassembled WGS sequence"/>
</dbReference>
<dbReference type="InterPro" id="IPR027417">
    <property type="entry name" value="P-loop_NTPase"/>
</dbReference>
<sequence>MENISETLRTLMNRKNLNHRYEALMTAVYQDPDVRQFLAAHQNELSSDALERSAAKLYEFCEEKRKIARHEPTQAPGYQPTLVMSNHLIDIAYQPTPQMQEQQAAHALQQRVRSISMPKNIQTADLKTYDQDGDRATALMAALDFIDAYTQAPKRFHRGLYLYGSFGVGKTYLLGGMANALAAKGFNTTLIHFPSFAVEMKRSISNNTSADKVDAIKRAPILMIDDIGADASSTWIRDDVLGVILEYRMQEELPTCFSSNFSMQELQDGYLTLSQKGDEEPVKAQRIMQRVRYLASEIEMVGRNRRLNPDA</sequence>
<gene>
    <name evidence="6" type="primary">dnaI</name>
    <name evidence="6" type="ORF">JH395_08895</name>
    <name evidence="4" type="ORF">Lp19_2939</name>
    <name evidence="5" type="ORF">LPJSA22_01450</name>
    <name evidence="3" type="ORF">Nizo2260_0675</name>
</gene>
<dbReference type="RefSeq" id="WP_003644286.1">
    <property type="nucleotide sequence ID" value="NZ_AP018405.1"/>
</dbReference>
<name>A0A0G9FHN2_LACPN</name>
<dbReference type="AlphaFoldDB" id="A0A0G9FHN2"/>
<dbReference type="GO" id="GO:0006260">
    <property type="term" value="P:DNA replication"/>
    <property type="evidence" value="ECO:0007669"/>
    <property type="project" value="TreeGrafter"/>
</dbReference>
<dbReference type="Gene3D" id="3.40.50.300">
    <property type="entry name" value="P-loop containing nucleotide triphosphate hydrolases"/>
    <property type="match status" value="1"/>
</dbReference>
<evidence type="ECO:0000259" key="2">
    <source>
        <dbReference type="Pfam" id="PF07319"/>
    </source>
</evidence>
<proteinExistence type="predicted"/>
<keyword evidence="4" id="KW-0067">ATP-binding</keyword>
<dbReference type="OMA" id="HFTYSQR"/>
<dbReference type="Proteomes" id="UP000094892">
    <property type="component" value="Unassembled WGS sequence"/>
</dbReference>
<evidence type="ECO:0000313" key="4">
    <source>
        <dbReference type="EMBL" id="KZU91653.1"/>
    </source>
</evidence>
<evidence type="ECO:0000313" key="9">
    <source>
        <dbReference type="Proteomes" id="UP000094892"/>
    </source>
</evidence>
<dbReference type="Proteomes" id="UP000595466">
    <property type="component" value="Chromosome"/>
</dbReference>
<accession>A0A0G9FHN2</accession>
<dbReference type="KEGG" id="lpb:SH83_06290"/>
<dbReference type="PATRIC" id="fig|1590.142.peg.1368"/>
<dbReference type="PANTHER" id="PTHR30050:SF8">
    <property type="entry name" value="PRIMOSOMAL PROTEIN DNAI"/>
    <property type="match status" value="1"/>
</dbReference>
<reference evidence="6 10" key="3">
    <citation type="submission" date="2020-12" db="EMBL/GenBank/DDBJ databases">
        <title>Whole genome sequencing of Lactobacillus plantarum PC518.</title>
        <authorList>
            <person name="Guo Q."/>
        </authorList>
    </citation>
    <scope>NUCLEOTIDE SEQUENCE [LARGE SCALE GENOMIC DNA]</scope>
    <source>
        <strain evidence="6 10">PC518</strain>
    </source>
</reference>
<dbReference type="Pfam" id="PF00308">
    <property type="entry name" value="Bac_DnaA"/>
    <property type="match status" value="1"/>
</dbReference>
<dbReference type="GeneID" id="77217941"/>
<dbReference type="EMBL" id="LUXM01000040">
    <property type="protein sequence ID" value="KZU91653.1"/>
    <property type="molecule type" value="Genomic_DNA"/>
</dbReference>
<dbReference type="NCBIfam" id="NF006505">
    <property type="entry name" value="PRK08939.1"/>
    <property type="match status" value="1"/>
</dbReference>
<organism evidence="4 7">
    <name type="scientific">Lactiplantibacillus plantarum</name>
    <name type="common">Lactobacillus plantarum</name>
    <dbReference type="NCBI Taxonomy" id="1590"/>
    <lineage>
        <taxon>Bacteria</taxon>
        <taxon>Bacillati</taxon>
        <taxon>Bacillota</taxon>
        <taxon>Bacilli</taxon>
        <taxon>Lactobacillales</taxon>
        <taxon>Lactobacillaceae</taxon>
        <taxon>Lactiplantibacillus</taxon>
    </lineage>
</organism>
<dbReference type="GO" id="GO:0005524">
    <property type="term" value="F:ATP binding"/>
    <property type="evidence" value="ECO:0007669"/>
    <property type="project" value="InterPro"/>
</dbReference>
<dbReference type="EMBL" id="CP066817">
    <property type="protein sequence ID" value="QQM59874.1"/>
    <property type="molecule type" value="Genomic_DNA"/>
</dbReference>
<dbReference type="GO" id="GO:0004386">
    <property type="term" value="F:helicase activity"/>
    <property type="evidence" value="ECO:0007669"/>
    <property type="project" value="UniProtKB-KW"/>
</dbReference>
<dbReference type="SUPFAM" id="SSF52540">
    <property type="entry name" value="P-loop containing nucleoside triphosphate hydrolases"/>
    <property type="match status" value="1"/>
</dbReference>
<dbReference type="EMBL" id="MCOL01000001">
    <property type="protein sequence ID" value="ODO61472.1"/>
    <property type="molecule type" value="Genomic_DNA"/>
</dbReference>
<protein>
    <submittedName>
        <fullName evidence="4">Helicase loader DnaI</fullName>
    </submittedName>
    <submittedName>
        <fullName evidence="5">Primosomal protein DnaI</fullName>
    </submittedName>
</protein>
<dbReference type="EMBL" id="LUWI01000010">
    <property type="protein sequence ID" value="KZU07134.1"/>
    <property type="molecule type" value="Genomic_DNA"/>
</dbReference>
<feature type="domain" description="Chromosomal replication initiator protein DnaA ATPAse" evidence="1">
    <location>
        <begin position="150"/>
        <end position="229"/>
    </location>
</feature>
<evidence type="ECO:0000259" key="1">
    <source>
        <dbReference type="Pfam" id="PF00308"/>
    </source>
</evidence>
<feature type="domain" description="Primosomal DnaI N-terminal" evidence="2">
    <location>
        <begin position="1"/>
        <end position="93"/>
    </location>
</feature>
<keyword evidence="4" id="KW-0347">Helicase</keyword>
<evidence type="ECO:0000313" key="5">
    <source>
        <dbReference type="EMBL" id="ODO61472.1"/>
    </source>
</evidence>